<keyword evidence="1" id="KW-0472">Membrane</keyword>
<gene>
    <name evidence="2" type="ORF">K6958_09805</name>
</gene>
<keyword evidence="3" id="KW-1185">Reference proteome</keyword>
<dbReference type="EMBL" id="CP082904">
    <property type="protein sequence ID" value="UQY45900.1"/>
    <property type="molecule type" value="Genomic_DNA"/>
</dbReference>
<sequence>MSAFFHAYKKAFNRDDKLSLGEWMNFTLKSLIIFMLLFLAFTVLQYFILIKSPLIDALTVSAVRLTSLCGFTLLLVGCFTPSILYAIKAIVK</sequence>
<name>A0ABY4RCI9_9GAMM</name>
<evidence type="ECO:0000313" key="2">
    <source>
        <dbReference type="EMBL" id="UQY45900.1"/>
    </source>
</evidence>
<protein>
    <recommendedName>
        <fullName evidence="4">DUF805 domain-containing protein</fullName>
    </recommendedName>
</protein>
<proteinExistence type="predicted"/>
<evidence type="ECO:0008006" key="4">
    <source>
        <dbReference type="Google" id="ProtNLM"/>
    </source>
</evidence>
<dbReference type="RefSeq" id="WP_249894456.1">
    <property type="nucleotide sequence ID" value="NZ_CP082904.1"/>
</dbReference>
<evidence type="ECO:0000313" key="3">
    <source>
        <dbReference type="Proteomes" id="UP001056635"/>
    </source>
</evidence>
<evidence type="ECO:0000256" key="1">
    <source>
        <dbReference type="SAM" id="Phobius"/>
    </source>
</evidence>
<accession>A0ABY4RCI9</accession>
<organism evidence="2 3">
    <name type="scientific">Mixta hanseatica</name>
    <dbReference type="NCBI Taxonomy" id="2872648"/>
    <lineage>
        <taxon>Bacteria</taxon>
        <taxon>Pseudomonadati</taxon>
        <taxon>Pseudomonadota</taxon>
        <taxon>Gammaproteobacteria</taxon>
        <taxon>Enterobacterales</taxon>
        <taxon>Erwiniaceae</taxon>
        <taxon>Mixta</taxon>
    </lineage>
</organism>
<keyword evidence="1" id="KW-0812">Transmembrane</keyword>
<reference evidence="2" key="1">
    <citation type="submission" date="2021-09" db="EMBL/GenBank/DDBJ databases">
        <title>First case of bloodstream infection caused by Mixta hanseatica sp. nov., a member of the Erwiniaceae family.</title>
        <authorList>
            <person name="Both A."/>
            <person name="Huang J."/>
            <person name="Wenzel P."/>
            <person name="Aepfelbacher M."/>
            <person name="Rohde H."/>
            <person name="Christner M."/>
            <person name="Hentschke M."/>
        </authorList>
    </citation>
    <scope>NUCLEOTIDE SEQUENCE</scope>
    <source>
        <strain evidence="2">X22927</strain>
    </source>
</reference>
<feature type="transmembrane region" description="Helical" evidence="1">
    <location>
        <begin position="62"/>
        <end position="87"/>
    </location>
</feature>
<feature type="transmembrane region" description="Helical" evidence="1">
    <location>
        <begin position="31"/>
        <end position="50"/>
    </location>
</feature>
<dbReference type="Proteomes" id="UP001056635">
    <property type="component" value="Chromosome"/>
</dbReference>
<keyword evidence="1" id="KW-1133">Transmembrane helix</keyword>